<dbReference type="Pfam" id="PF02875">
    <property type="entry name" value="Mur_ligase_C"/>
    <property type="match status" value="1"/>
</dbReference>
<keyword evidence="7 10" id="KW-0573">Peptidoglycan synthesis</keyword>
<evidence type="ECO:0000256" key="7">
    <source>
        <dbReference type="ARBA" id="ARBA00022984"/>
    </source>
</evidence>
<dbReference type="InterPro" id="IPR036565">
    <property type="entry name" value="Mur-like_cat_sf"/>
</dbReference>
<comment type="catalytic activity">
    <reaction evidence="10 11">
        <text>D-alanyl-D-alanine + UDP-N-acetyl-alpha-D-muramoyl-L-alanyl-gamma-D-glutamyl-meso-2,6-diaminopimelate + ATP = UDP-N-acetyl-alpha-D-muramoyl-L-alanyl-gamma-D-glutamyl-meso-2,6-diaminopimeloyl-D-alanyl-D-alanine + ADP + phosphate + H(+)</text>
        <dbReference type="Rhea" id="RHEA:28374"/>
        <dbReference type="ChEBI" id="CHEBI:15378"/>
        <dbReference type="ChEBI" id="CHEBI:30616"/>
        <dbReference type="ChEBI" id="CHEBI:43474"/>
        <dbReference type="ChEBI" id="CHEBI:57822"/>
        <dbReference type="ChEBI" id="CHEBI:61386"/>
        <dbReference type="ChEBI" id="CHEBI:83905"/>
        <dbReference type="ChEBI" id="CHEBI:456216"/>
        <dbReference type="EC" id="6.3.2.10"/>
    </reaction>
</comment>
<dbReference type="Pfam" id="PF08245">
    <property type="entry name" value="Mur_ligase_M"/>
    <property type="match status" value="1"/>
</dbReference>
<dbReference type="NCBIfam" id="TIGR01143">
    <property type="entry name" value="murF"/>
    <property type="match status" value="1"/>
</dbReference>
<keyword evidence="4 10" id="KW-0547">Nucleotide-binding</keyword>
<dbReference type="Gene3D" id="3.90.190.20">
    <property type="entry name" value="Mur ligase, C-terminal domain"/>
    <property type="match status" value="1"/>
</dbReference>
<dbReference type="SUPFAM" id="SSF63418">
    <property type="entry name" value="MurE/MurF N-terminal domain"/>
    <property type="match status" value="1"/>
</dbReference>
<dbReference type="EC" id="6.3.2.10" evidence="10 11"/>
<evidence type="ECO:0000259" key="12">
    <source>
        <dbReference type="Pfam" id="PF01225"/>
    </source>
</evidence>
<dbReference type="InterPro" id="IPR036615">
    <property type="entry name" value="Mur_ligase_C_dom_sf"/>
</dbReference>
<organism evidence="15 16">
    <name type="scientific">Lacisediminihabitans changchengi</name>
    <dbReference type="NCBI Taxonomy" id="2787634"/>
    <lineage>
        <taxon>Bacteria</taxon>
        <taxon>Bacillati</taxon>
        <taxon>Actinomycetota</taxon>
        <taxon>Actinomycetes</taxon>
        <taxon>Micrococcales</taxon>
        <taxon>Microbacteriaceae</taxon>
        <taxon>Lacisediminihabitans</taxon>
    </lineage>
</organism>
<evidence type="ECO:0000259" key="14">
    <source>
        <dbReference type="Pfam" id="PF08245"/>
    </source>
</evidence>
<evidence type="ECO:0000256" key="8">
    <source>
        <dbReference type="ARBA" id="ARBA00023306"/>
    </source>
</evidence>
<dbReference type="InterPro" id="IPR013221">
    <property type="entry name" value="Mur_ligase_cen"/>
</dbReference>
<evidence type="ECO:0000313" key="15">
    <source>
        <dbReference type="EMBL" id="MBK4347753.1"/>
    </source>
</evidence>
<keyword evidence="6 10" id="KW-0133">Cell shape</keyword>
<dbReference type="GO" id="GO:0047480">
    <property type="term" value="F:UDP-N-acetylmuramoyl-tripeptide-D-alanyl-D-alanine ligase activity"/>
    <property type="evidence" value="ECO:0007669"/>
    <property type="project" value="UniProtKB-UniRule"/>
</dbReference>
<comment type="caution">
    <text evidence="15">The sequence shown here is derived from an EMBL/GenBank/DDBJ whole genome shotgun (WGS) entry which is preliminary data.</text>
</comment>
<dbReference type="GO" id="GO:0051301">
    <property type="term" value="P:cell division"/>
    <property type="evidence" value="ECO:0007669"/>
    <property type="project" value="UniProtKB-KW"/>
</dbReference>
<dbReference type="SUPFAM" id="SSF53244">
    <property type="entry name" value="MurD-like peptide ligases, peptide-binding domain"/>
    <property type="match status" value="1"/>
</dbReference>
<evidence type="ECO:0000256" key="2">
    <source>
        <dbReference type="ARBA" id="ARBA00022598"/>
    </source>
</evidence>
<feature type="domain" description="Mur ligase central" evidence="14">
    <location>
        <begin position="118"/>
        <end position="304"/>
    </location>
</feature>
<evidence type="ECO:0000259" key="13">
    <source>
        <dbReference type="Pfam" id="PF02875"/>
    </source>
</evidence>
<keyword evidence="1 10" id="KW-0963">Cytoplasm</keyword>
<evidence type="ECO:0000256" key="11">
    <source>
        <dbReference type="RuleBase" id="RU004136"/>
    </source>
</evidence>
<dbReference type="InterPro" id="IPR035911">
    <property type="entry name" value="MurE/MurF_N"/>
</dbReference>
<dbReference type="PANTHER" id="PTHR43024:SF1">
    <property type="entry name" value="UDP-N-ACETYLMURAMOYL-TRIPEPTIDE--D-ALANYL-D-ALANINE LIGASE"/>
    <property type="match status" value="1"/>
</dbReference>
<dbReference type="SUPFAM" id="SSF53623">
    <property type="entry name" value="MurD-like peptide ligases, catalytic domain"/>
    <property type="match status" value="1"/>
</dbReference>
<dbReference type="InterPro" id="IPR005863">
    <property type="entry name" value="UDP-N-AcMur_synth"/>
</dbReference>
<dbReference type="HAMAP" id="MF_02019">
    <property type="entry name" value="MurF"/>
    <property type="match status" value="1"/>
</dbReference>
<comment type="function">
    <text evidence="10 11">Involved in cell wall formation. Catalyzes the final step in the synthesis of UDP-N-acetylmuramoyl-pentapeptide, the precursor of murein.</text>
</comment>
<feature type="domain" description="Mur ligase N-terminal catalytic" evidence="12">
    <location>
        <begin position="36"/>
        <end position="92"/>
    </location>
</feature>
<dbReference type="GO" id="GO:0005524">
    <property type="term" value="F:ATP binding"/>
    <property type="evidence" value="ECO:0007669"/>
    <property type="project" value="UniProtKB-UniRule"/>
</dbReference>
<evidence type="ECO:0000256" key="9">
    <source>
        <dbReference type="ARBA" id="ARBA00023316"/>
    </source>
</evidence>
<reference evidence="15" key="1">
    <citation type="submission" date="2021-01" db="EMBL/GenBank/DDBJ databases">
        <title>Lacisediminihabitans sp. nov. strain G11-30, isolated from Antarctic Soil.</title>
        <authorList>
            <person name="Li J."/>
        </authorList>
    </citation>
    <scope>NUCLEOTIDE SEQUENCE</scope>
    <source>
        <strain evidence="15">G11-30</strain>
    </source>
</reference>
<keyword evidence="3 10" id="KW-0132">Cell division</keyword>
<keyword evidence="2 10" id="KW-0436">Ligase</keyword>
<dbReference type="Gene3D" id="3.40.1390.10">
    <property type="entry name" value="MurE/MurF, N-terminal domain"/>
    <property type="match status" value="1"/>
</dbReference>
<evidence type="ECO:0000256" key="6">
    <source>
        <dbReference type="ARBA" id="ARBA00022960"/>
    </source>
</evidence>
<evidence type="ECO:0000256" key="10">
    <source>
        <dbReference type="HAMAP-Rule" id="MF_02019"/>
    </source>
</evidence>
<dbReference type="GO" id="GO:0005737">
    <property type="term" value="C:cytoplasm"/>
    <property type="evidence" value="ECO:0007669"/>
    <property type="project" value="UniProtKB-SubCell"/>
</dbReference>
<comment type="subcellular location">
    <subcellularLocation>
        <location evidence="10 11">Cytoplasm</location>
    </subcellularLocation>
</comment>
<keyword evidence="5 10" id="KW-0067">ATP-binding</keyword>
<evidence type="ECO:0000256" key="1">
    <source>
        <dbReference type="ARBA" id="ARBA00022490"/>
    </source>
</evidence>
<evidence type="ECO:0000256" key="3">
    <source>
        <dbReference type="ARBA" id="ARBA00022618"/>
    </source>
</evidence>
<keyword evidence="16" id="KW-1185">Reference proteome</keyword>
<accession>A0A934SRM3</accession>
<dbReference type="InterPro" id="IPR000713">
    <property type="entry name" value="Mur_ligase_N"/>
</dbReference>
<keyword evidence="8 10" id="KW-0131">Cell cycle</keyword>
<dbReference type="Pfam" id="PF01225">
    <property type="entry name" value="Mur_ligase"/>
    <property type="match status" value="1"/>
</dbReference>
<evidence type="ECO:0000256" key="4">
    <source>
        <dbReference type="ARBA" id="ARBA00022741"/>
    </source>
</evidence>
<dbReference type="EMBL" id="JAEPES010000003">
    <property type="protein sequence ID" value="MBK4347753.1"/>
    <property type="molecule type" value="Genomic_DNA"/>
</dbReference>
<dbReference type="GO" id="GO:0071555">
    <property type="term" value="P:cell wall organization"/>
    <property type="evidence" value="ECO:0007669"/>
    <property type="project" value="UniProtKB-KW"/>
</dbReference>
<proteinExistence type="inferred from homology"/>
<dbReference type="Gene3D" id="3.40.1190.10">
    <property type="entry name" value="Mur-like, catalytic domain"/>
    <property type="match status" value="1"/>
</dbReference>
<feature type="binding site" evidence="10">
    <location>
        <begin position="120"/>
        <end position="126"/>
    </location>
    <ligand>
        <name>ATP</name>
        <dbReference type="ChEBI" id="CHEBI:30616"/>
    </ligand>
</feature>
<dbReference type="GO" id="GO:0008360">
    <property type="term" value="P:regulation of cell shape"/>
    <property type="evidence" value="ECO:0007669"/>
    <property type="project" value="UniProtKB-KW"/>
</dbReference>
<dbReference type="RefSeq" id="WP_200556383.1">
    <property type="nucleotide sequence ID" value="NZ_JAEPES010000003.1"/>
</dbReference>
<evidence type="ECO:0000313" key="16">
    <source>
        <dbReference type="Proteomes" id="UP000636458"/>
    </source>
</evidence>
<feature type="domain" description="Mur ligase C-terminal" evidence="13">
    <location>
        <begin position="328"/>
        <end position="454"/>
    </location>
</feature>
<sequence length="471" mass="49437">MMALTLAQLAAAVDGALIAPDDAALADPTHTVDGPVETDSRLVVPGALFFAMRGENTNGGLFAEAAVANGAVLVFTEERLALPVPQIVVADTLYALAALARAVVAEVRAAGTLRVVGITGSNGKTTTKNMLRAILSAQGPTVAPQGSYNNQVGAPYTMLRIDEKTRFLVVEMGASGIGDIARLIGIVVPDISVVLKVGLAHAGEFGGIEATQRAKSEIVTQLPADAVAVLNRDDERVAAMAVLTAARPVWFGLDPEADLSADDLRATSAGTSFTLLVDGLRLPVNLRILGEHHVMNALAALAVARELGVDITEAISALEGVERAERWRMEILTRADGVTVINDAYNASPDSMAAALKTLAQIIEPGQRSVAILGEMNNLGDYADDEHDRIGRLAVRLNVQQLIVVGHRARHIHNAAGLEGSWDGESVLVETADEAYDLVNSRLRAGDVVLVKSSNAAGLRFLGDRLGEVQA</sequence>
<dbReference type="AlphaFoldDB" id="A0A934SRM3"/>
<dbReference type="GO" id="GO:0009252">
    <property type="term" value="P:peptidoglycan biosynthetic process"/>
    <property type="evidence" value="ECO:0007669"/>
    <property type="project" value="UniProtKB-UniRule"/>
</dbReference>
<evidence type="ECO:0000256" key="5">
    <source>
        <dbReference type="ARBA" id="ARBA00022840"/>
    </source>
</evidence>
<name>A0A934SRM3_9MICO</name>
<comment type="similarity">
    <text evidence="10">Belongs to the MurCDEF family. MurF subfamily.</text>
</comment>
<comment type="pathway">
    <text evidence="10 11">Cell wall biogenesis; peptidoglycan biosynthesis.</text>
</comment>
<dbReference type="Proteomes" id="UP000636458">
    <property type="component" value="Unassembled WGS sequence"/>
</dbReference>
<protein>
    <recommendedName>
        <fullName evidence="10 11">UDP-N-acetylmuramoyl-tripeptide--D-alanyl-D-alanine ligase</fullName>
        <ecNumber evidence="10 11">6.3.2.10</ecNumber>
    </recommendedName>
    <alternativeName>
        <fullName evidence="10">D-alanyl-D-alanine-adding enzyme</fullName>
    </alternativeName>
</protein>
<dbReference type="InterPro" id="IPR004101">
    <property type="entry name" value="Mur_ligase_C"/>
</dbReference>
<keyword evidence="9 10" id="KW-0961">Cell wall biogenesis/degradation</keyword>
<gene>
    <name evidence="10" type="primary">murF</name>
    <name evidence="15" type="ORF">IV501_08920</name>
</gene>
<dbReference type="PANTHER" id="PTHR43024">
    <property type="entry name" value="UDP-N-ACETYLMURAMOYL-TRIPEPTIDE--D-ALANYL-D-ALANINE LIGASE"/>
    <property type="match status" value="1"/>
</dbReference>
<dbReference type="InterPro" id="IPR051046">
    <property type="entry name" value="MurCDEF_CellWall_CoF430Synth"/>
</dbReference>